<proteinExistence type="predicted"/>
<evidence type="ECO:0000313" key="2">
    <source>
        <dbReference type="Proteomes" id="UP000553193"/>
    </source>
</evidence>
<sequence>MSDSQRASARRDFAELGKILDSIKHSFDREFENRSPPRSAFTFLMKIEEIRYKYRALFSGSAAIPMRLIFIKKLRDDFQSASRHILDKYKDLTIIPLEKVRPHTSLPTPSIWARTPRDGMSLEVAIRNFDFIVSRHITDINDSDLKSLAIELNRNAPPQILAPVQFEIFDEKLRIARTPNASPLLSTENIAALRQHIISKHSELLMLLLNSNMDRKIVSQFEVLGNAINKENNIIIVGLENITTMSYLAACDTDELSSIQTATIFNHLEQISMYISQFSEWSQFQSNY</sequence>
<dbReference type="EMBL" id="JACIDJ010000002">
    <property type="protein sequence ID" value="MBB3898255.1"/>
    <property type="molecule type" value="Genomic_DNA"/>
</dbReference>
<gene>
    <name evidence="1" type="ORF">GGQ83_001692</name>
</gene>
<organism evidence="1 2">
    <name type="scientific">Roseococcus suduntuyensis</name>
    <dbReference type="NCBI Taxonomy" id="455361"/>
    <lineage>
        <taxon>Bacteria</taxon>
        <taxon>Pseudomonadati</taxon>
        <taxon>Pseudomonadota</taxon>
        <taxon>Alphaproteobacteria</taxon>
        <taxon>Acetobacterales</taxon>
        <taxon>Roseomonadaceae</taxon>
        <taxon>Roseococcus</taxon>
    </lineage>
</organism>
<dbReference type="RefSeq" id="WP_184383333.1">
    <property type="nucleotide sequence ID" value="NZ_JACIDJ010000002.1"/>
</dbReference>
<comment type="caution">
    <text evidence="1">The sequence shown here is derived from an EMBL/GenBank/DDBJ whole genome shotgun (WGS) entry which is preliminary data.</text>
</comment>
<keyword evidence="2" id="KW-1185">Reference proteome</keyword>
<reference evidence="1 2" key="1">
    <citation type="submission" date="2020-08" db="EMBL/GenBank/DDBJ databases">
        <title>Genomic Encyclopedia of Type Strains, Phase IV (KMG-IV): sequencing the most valuable type-strain genomes for metagenomic binning, comparative biology and taxonomic classification.</title>
        <authorList>
            <person name="Goeker M."/>
        </authorList>
    </citation>
    <scope>NUCLEOTIDE SEQUENCE [LARGE SCALE GENOMIC DNA]</scope>
    <source>
        <strain evidence="1 2">DSM 19979</strain>
    </source>
</reference>
<dbReference type="Proteomes" id="UP000553193">
    <property type="component" value="Unassembled WGS sequence"/>
</dbReference>
<protein>
    <submittedName>
        <fullName evidence="1">Uncharacterized protein</fullName>
    </submittedName>
</protein>
<evidence type="ECO:0000313" key="1">
    <source>
        <dbReference type="EMBL" id="MBB3898255.1"/>
    </source>
</evidence>
<name>A0A840ADU0_9PROT</name>
<accession>A0A840ADU0</accession>
<dbReference type="AlphaFoldDB" id="A0A840ADU0"/>